<evidence type="ECO:0000259" key="7">
    <source>
        <dbReference type="Pfam" id="PF02272"/>
    </source>
</evidence>
<dbReference type="Gene3D" id="2.40.50.460">
    <property type="match status" value="1"/>
</dbReference>
<keyword evidence="3" id="KW-0540">Nuclease</keyword>
<dbReference type="Pfam" id="PF17768">
    <property type="entry name" value="RecJ_OB"/>
    <property type="match status" value="1"/>
</dbReference>
<dbReference type="SUPFAM" id="SSF64182">
    <property type="entry name" value="DHH phosphoesterases"/>
    <property type="match status" value="2"/>
</dbReference>
<feature type="domain" description="DHHA1" evidence="7">
    <location>
        <begin position="525"/>
        <end position="583"/>
    </location>
</feature>
<name>A0AAW8PXJ0_VIBPH</name>
<gene>
    <name evidence="9" type="ORF">QX249_09440</name>
</gene>
<dbReference type="EMBL" id="JAUHGG010000003">
    <property type="protein sequence ID" value="MDS1820878.1"/>
    <property type="molecule type" value="Genomic_DNA"/>
</dbReference>
<feature type="domain" description="DDH" evidence="6">
    <location>
        <begin position="81"/>
        <end position="221"/>
    </location>
</feature>
<evidence type="ECO:0000256" key="1">
    <source>
        <dbReference type="ARBA" id="ARBA00005915"/>
    </source>
</evidence>
<dbReference type="InterPro" id="IPR041122">
    <property type="entry name" value="RecJ_OB"/>
</dbReference>
<evidence type="ECO:0000256" key="5">
    <source>
        <dbReference type="ARBA" id="ARBA00022839"/>
    </source>
</evidence>
<evidence type="ECO:0000259" key="8">
    <source>
        <dbReference type="Pfam" id="PF17768"/>
    </source>
</evidence>
<evidence type="ECO:0000259" key="6">
    <source>
        <dbReference type="Pfam" id="PF01368"/>
    </source>
</evidence>
<dbReference type="RefSeq" id="WP_311019659.1">
    <property type="nucleotide sequence ID" value="NZ_JAUHGG010000003.1"/>
</dbReference>
<dbReference type="Gene3D" id="3.10.310.30">
    <property type="match status" value="1"/>
</dbReference>
<keyword evidence="4" id="KW-0378">Hydrolase</keyword>
<feature type="domain" description="RecJ OB" evidence="8">
    <location>
        <begin position="600"/>
        <end position="706"/>
    </location>
</feature>
<evidence type="ECO:0000256" key="3">
    <source>
        <dbReference type="ARBA" id="ARBA00022722"/>
    </source>
</evidence>
<evidence type="ECO:0000313" key="10">
    <source>
        <dbReference type="Proteomes" id="UP001253193"/>
    </source>
</evidence>
<protein>
    <recommendedName>
        <fullName evidence="2">Single-stranded-DNA-specific exonuclease RecJ</fullName>
    </recommendedName>
</protein>
<evidence type="ECO:0000256" key="4">
    <source>
        <dbReference type="ARBA" id="ARBA00022801"/>
    </source>
</evidence>
<dbReference type="PANTHER" id="PTHR30255:SF2">
    <property type="entry name" value="SINGLE-STRANDED-DNA-SPECIFIC EXONUCLEASE RECJ"/>
    <property type="match status" value="1"/>
</dbReference>
<evidence type="ECO:0000313" key="9">
    <source>
        <dbReference type="EMBL" id="MDS1820878.1"/>
    </source>
</evidence>
<dbReference type="InterPro" id="IPR001667">
    <property type="entry name" value="DDH_dom"/>
</dbReference>
<dbReference type="Gene3D" id="3.90.1640.30">
    <property type="match status" value="1"/>
</dbReference>
<keyword evidence="5" id="KW-0269">Exonuclease</keyword>
<dbReference type="Pfam" id="PF02272">
    <property type="entry name" value="DHHA1"/>
    <property type="match status" value="1"/>
</dbReference>
<dbReference type="InterPro" id="IPR038763">
    <property type="entry name" value="DHH_sf"/>
</dbReference>
<dbReference type="Proteomes" id="UP001253193">
    <property type="component" value="Unassembled WGS sequence"/>
</dbReference>
<comment type="caution">
    <text evidence="9">The sequence shown here is derived from an EMBL/GenBank/DDBJ whole genome shotgun (WGS) entry which is preliminary data.</text>
</comment>
<dbReference type="GO" id="GO:0003676">
    <property type="term" value="F:nucleic acid binding"/>
    <property type="evidence" value="ECO:0007669"/>
    <property type="project" value="InterPro"/>
</dbReference>
<evidence type="ECO:0000256" key="2">
    <source>
        <dbReference type="ARBA" id="ARBA00019841"/>
    </source>
</evidence>
<dbReference type="InterPro" id="IPR003156">
    <property type="entry name" value="DHHA1_dom"/>
</dbReference>
<dbReference type="Pfam" id="PF01368">
    <property type="entry name" value="DHH"/>
    <property type="match status" value="1"/>
</dbReference>
<sequence>MLKPIIKRRPKNRELYQSALHSNASSFQADIISKRQLPEGIDLKEFLNPDLSKVDASKLKDISKAASRIIKAISMGEIIGLVCDFDVDGVSSGTILYESLVNVFGCNPTRIKVYNSYRMEHGYGLTPQLIERIQTTNPPPTLIITADQGSKDGAQVTAHKKWAKSKGIISDIIITDHHEIDEDNLPKDAYAFINPKRSDCEFECKDICGAVVALMLMAHVRKRLIDKGVRDKSTLPPMGVTLPLAAAATIADCTSIAYPINRGFVHAGVKRMNAGSDICWAAFKDMQLQKNEPITSQTIGFKLAPIINAASRMGKDALLGVKFFLSETDNEAKRHLIGLKEFNEDRKIAQRSLFNAADIVALQQVEREDRLGLCIYQPNGNHGIHGIVAASVAQKYGRPTIILAPKSNKKTKVKFDIIEKENLNVDIFSKLATFNEVKVNKDEVIEIKKTLDKNNPTFTLYSTFSGEKKLVKELTMAQATSMTTKSLFKGLGKREHVFSSKMGNLILDLSVQNKPKLYLEGVDELTGSARSVHGVSIKNIFERIEKERPDVVVKCGGHEAAGGVTIKLDNLDEFRETFDEFVRKECADNNISLQACYYSDGELPEDRNLDLNIVDELNQLEPFGIGFERPAYEFELLITKLERIGESEHYKIRGKWDRNGTEYNAFWPRLGDKVDELSKVHVGSKLRLLCEVGDNYFRSRTIQLTVVTIVEDCSIQQ</sequence>
<dbReference type="AlphaFoldDB" id="A0AAW8PXJ0"/>
<reference evidence="9" key="1">
    <citation type="submission" date="2023-06" db="EMBL/GenBank/DDBJ databases">
        <title>Genomic Diversity of Vibrio spp. and Metagenomic Analysis of Pathogens in Florida Gulf Coastal Waters Following Hurricane Ian.</title>
        <authorList>
            <person name="Brumfield K.D."/>
        </authorList>
    </citation>
    <scope>NUCLEOTIDE SEQUENCE</scope>
    <source>
        <strain evidence="9">WBS2B-138</strain>
    </source>
</reference>
<proteinExistence type="inferred from homology"/>
<organism evidence="9 10">
    <name type="scientific">Vibrio parahaemolyticus</name>
    <dbReference type="NCBI Taxonomy" id="670"/>
    <lineage>
        <taxon>Bacteria</taxon>
        <taxon>Pseudomonadati</taxon>
        <taxon>Pseudomonadota</taxon>
        <taxon>Gammaproteobacteria</taxon>
        <taxon>Vibrionales</taxon>
        <taxon>Vibrionaceae</taxon>
        <taxon>Vibrio</taxon>
    </lineage>
</organism>
<accession>A0AAW8PXJ0</accession>
<dbReference type="InterPro" id="IPR051673">
    <property type="entry name" value="SSDNA_exonuclease_RecJ"/>
</dbReference>
<dbReference type="GO" id="GO:0004527">
    <property type="term" value="F:exonuclease activity"/>
    <property type="evidence" value="ECO:0007669"/>
    <property type="project" value="UniProtKB-KW"/>
</dbReference>
<dbReference type="PANTHER" id="PTHR30255">
    <property type="entry name" value="SINGLE-STRANDED-DNA-SPECIFIC EXONUCLEASE RECJ"/>
    <property type="match status" value="1"/>
</dbReference>
<comment type="similarity">
    <text evidence="1">Belongs to the RecJ family.</text>
</comment>